<feature type="transmembrane region" description="Helical" evidence="5">
    <location>
        <begin position="171"/>
        <end position="189"/>
    </location>
</feature>
<feature type="transmembrane region" description="Helical" evidence="5">
    <location>
        <begin position="131"/>
        <end position="150"/>
    </location>
</feature>
<dbReference type="GO" id="GO:0016020">
    <property type="term" value="C:membrane"/>
    <property type="evidence" value="ECO:0007669"/>
    <property type="project" value="UniProtKB-SubCell"/>
</dbReference>
<reference evidence="7 8" key="1">
    <citation type="journal article" date="2016" name="Nat. Commun.">
        <title>Thousands of microbial genomes shed light on interconnected biogeochemical processes in an aquifer system.</title>
        <authorList>
            <person name="Anantharaman K."/>
            <person name="Brown C.T."/>
            <person name="Hug L.A."/>
            <person name="Sharon I."/>
            <person name="Castelle C.J."/>
            <person name="Probst A.J."/>
            <person name="Thomas B.C."/>
            <person name="Singh A."/>
            <person name="Wilkins M.J."/>
            <person name="Karaoz U."/>
            <person name="Brodie E.L."/>
            <person name="Williams K.H."/>
            <person name="Hubbard S.S."/>
            <person name="Banfield J.F."/>
        </authorList>
    </citation>
    <scope>NUCLEOTIDE SEQUENCE [LARGE SCALE GENOMIC DNA]</scope>
</reference>
<dbReference type="STRING" id="1798371.A2W14_06450"/>
<comment type="subcellular location">
    <subcellularLocation>
        <location evidence="1">Membrane</location>
        <topology evidence="1">Multi-pass membrane protein</topology>
    </subcellularLocation>
</comment>
<keyword evidence="4 5" id="KW-0472">Membrane</keyword>
<dbReference type="Proteomes" id="UP000176665">
    <property type="component" value="Unassembled WGS sequence"/>
</dbReference>
<feature type="transmembrane region" description="Helical" evidence="5">
    <location>
        <begin position="195"/>
        <end position="217"/>
    </location>
</feature>
<evidence type="ECO:0000256" key="1">
    <source>
        <dbReference type="ARBA" id="ARBA00004141"/>
    </source>
</evidence>
<feature type="domain" description="O-antigen ligase-related" evidence="6">
    <location>
        <begin position="232"/>
        <end position="375"/>
    </location>
</feature>
<feature type="transmembrane region" description="Helical" evidence="5">
    <location>
        <begin position="248"/>
        <end position="266"/>
    </location>
</feature>
<evidence type="ECO:0000256" key="2">
    <source>
        <dbReference type="ARBA" id="ARBA00022692"/>
    </source>
</evidence>
<sequence>MKLADYSAKLKERLLYLLIFLLPVQLGRHFFFDFTRIAGITSDYLAPVIYLTDIVIFILIFLDLRDIFTIKRKKISRLNQKKGGTVILFFLYLILSVMLVSANKWASFYKLLKVGEFFWLFKIIIDLKAKFLPILTVYCLSVVYTSYLAINQFMWQKSSGGIWWSLGERSFYASTPGIALGSFGGRLFLRPYATFAHPNILGGFLAIGLPMVFLYLWKNKEIGRLVKFIFTLAFILGTITLILSFSRASWLVFILGLTIAMFTEVKKVKELIYFLRKWYFFLFIFLFIISIVLPLNLDRARRARRGSLFERSRLIISSLTLIGQNPITGTGLNNSVIKQYQSIPKRYGLVILQPVHNVYLLVLTELGFIGFIFLLIFLKRSFEKIDRENIHLFFPFLMLIILGFFDHYLVTLQQGQLLAVLFTGLVFWPQKA</sequence>
<feature type="transmembrane region" description="Helical" evidence="5">
    <location>
        <begin position="390"/>
        <end position="405"/>
    </location>
</feature>
<comment type="caution">
    <text evidence="7">The sequence shown here is derived from an EMBL/GenBank/DDBJ whole genome shotgun (WGS) entry which is preliminary data.</text>
</comment>
<dbReference type="Pfam" id="PF04932">
    <property type="entry name" value="Wzy_C"/>
    <property type="match status" value="1"/>
</dbReference>
<gene>
    <name evidence="7" type="ORF">A2W14_06450</name>
</gene>
<accession>A0A1F5YRQ4</accession>
<feature type="transmembrane region" description="Helical" evidence="5">
    <location>
        <begin position="224"/>
        <end position="242"/>
    </location>
</feature>
<evidence type="ECO:0000313" key="7">
    <source>
        <dbReference type="EMBL" id="OGG02860.1"/>
    </source>
</evidence>
<dbReference type="InterPro" id="IPR051533">
    <property type="entry name" value="WaaL-like"/>
</dbReference>
<keyword evidence="2 5" id="KW-0812">Transmembrane</keyword>
<feature type="transmembrane region" description="Helical" evidence="5">
    <location>
        <begin position="44"/>
        <end position="62"/>
    </location>
</feature>
<evidence type="ECO:0000256" key="5">
    <source>
        <dbReference type="SAM" id="Phobius"/>
    </source>
</evidence>
<dbReference type="InterPro" id="IPR007016">
    <property type="entry name" value="O-antigen_ligase-rel_domated"/>
</dbReference>
<dbReference type="AlphaFoldDB" id="A0A1F5YRQ4"/>
<feature type="transmembrane region" description="Helical" evidence="5">
    <location>
        <begin position="358"/>
        <end position="378"/>
    </location>
</feature>
<feature type="transmembrane region" description="Helical" evidence="5">
    <location>
        <begin position="278"/>
        <end position="297"/>
    </location>
</feature>
<feature type="transmembrane region" description="Helical" evidence="5">
    <location>
        <begin position="83"/>
        <end position="102"/>
    </location>
</feature>
<protein>
    <recommendedName>
        <fullName evidence="6">O-antigen ligase-related domain-containing protein</fullName>
    </recommendedName>
</protein>
<evidence type="ECO:0000313" key="8">
    <source>
        <dbReference type="Proteomes" id="UP000176665"/>
    </source>
</evidence>
<evidence type="ECO:0000256" key="4">
    <source>
        <dbReference type="ARBA" id="ARBA00023136"/>
    </source>
</evidence>
<dbReference type="PANTHER" id="PTHR37422:SF17">
    <property type="entry name" value="O-ANTIGEN LIGASE"/>
    <property type="match status" value="1"/>
</dbReference>
<evidence type="ECO:0000256" key="3">
    <source>
        <dbReference type="ARBA" id="ARBA00022989"/>
    </source>
</evidence>
<evidence type="ECO:0000259" key="6">
    <source>
        <dbReference type="Pfam" id="PF04932"/>
    </source>
</evidence>
<dbReference type="EMBL" id="MFJA01000048">
    <property type="protein sequence ID" value="OGG02860.1"/>
    <property type="molecule type" value="Genomic_DNA"/>
</dbReference>
<dbReference type="PANTHER" id="PTHR37422">
    <property type="entry name" value="TEICHURONIC ACID BIOSYNTHESIS PROTEIN TUAE"/>
    <property type="match status" value="1"/>
</dbReference>
<keyword evidence="3 5" id="KW-1133">Transmembrane helix</keyword>
<name>A0A1F5YRQ4_9BACT</name>
<proteinExistence type="predicted"/>
<feature type="transmembrane region" description="Helical" evidence="5">
    <location>
        <begin position="14"/>
        <end position="32"/>
    </location>
</feature>
<organism evidence="7 8">
    <name type="scientific">Candidatus Gottesmanbacteria bacterium RBG_16_37_8</name>
    <dbReference type="NCBI Taxonomy" id="1798371"/>
    <lineage>
        <taxon>Bacteria</taxon>
        <taxon>Candidatus Gottesmaniibacteriota</taxon>
    </lineage>
</organism>